<gene>
    <name evidence="2" type="ORF">WJM97_08190</name>
</gene>
<evidence type="ECO:0000313" key="2">
    <source>
        <dbReference type="EMBL" id="WZB89656.1"/>
    </source>
</evidence>
<sequence>MNSKLFGALAAATTLAGIVVTGGTANAASISYSANSGDFASTDFYDTVLSIQKFNSALGTLESVTLDITGNIKGDARFESLDAAATIIRTEIGADLFLNQGSTNLLTLNLSQSELFNATAFDGQIDFGGTSGGSFDNIMDQRAQTQTLTDNLGAFIGSGNIDFLLSATARSSITGSGNLATIINTLAKGELTVTYNYSATSVPEPSAFLGFGLIAGFGLLSQRKKSRFQISK</sequence>
<feature type="chain" id="PRO_5046842888" evidence="1">
    <location>
        <begin position="28"/>
        <end position="232"/>
    </location>
</feature>
<name>A0ABZ2UXC3_9CYAN</name>
<dbReference type="RefSeq" id="WP_353932554.1">
    <property type="nucleotide sequence ID" value="NZ_CP150886.1"/>
</dbReference>
<dbReference type="EMBL" id="CP150886">
    <property type="protein sequence ID" value="WZB89656.1"/>
    <property type="molecule type" value="Genomic_DNA"/>
</dbReference>
<protein>
    <submittedName>
        <fullName evidence="2">PEP-CTERM sorting domain-containing protein</fullName>
    </submittedName>
</protein>
<feature type="signal peptide" evidence="1">
    <location>
        <begin position="1"/>
        <end position="27"/>
    </location>
</feature>
<keyword evidence="3" id="KW-1185">Reference proteome</keyword>
<dbReference type="NCBIfam" id="NF033208">
    <property type="entry name" value="choice_anch_E"/>
    <property type="match status" value="1"/>
</dbReference>
<keyword evidence="1" id="KW-0732">Signal</keyword>
<dbReference type="InterPro" id="IPR013424">
    <property type="entry name" value="Ice-binding_C"/>
</dbReference>
<reference evidence="2 3" key="1">
    <citation type="submission" date="2024-04" db="EMBL/GenBank/DDBJ databases">
        <title>Okeanomitos corallinicola gen. &amp; sp. nov. (Nostocales, Cyanobacteria), a new toxic marine heterocyst-forming cyanobacterium from a coral reef.</title>
        <authorList>
            <person name="Li H."/>
            <person name="Li R."/>
            <person name="Kang J."/>
            <person name="Hii K.S."/>
            <person name="Mohamed H.F."/>
            <person name="Xu X."/>
            <person name="Luo Z."/>
        </authorList>
    </citation>
    <scope>NUCLEOTIDE SEQUENCE [LARGE SCALE GENOMIC DNA]</scope>
    <source>
        <strain evidence="2 3">TIOX110</strain>
    </source>
</reference>
<dbReference type="NCBIfam" id="TIGR02595">
    <property type="entry name" value="PEP_CTERM"/>
    <property type="match status" value="1"/>
</dbReference>
<evidence type="ECO:0000313" key="3">
    <source>
        <dbReference type="Proteomes" id="UP001483337"/>
    </source>
</evidence>
<proteinExistence type="predicted"/>
<evidence type="ECO:0000256" key="1">
    <source>
        <dbReference type="SAM" id="SignalP"/>
    </source>
</evidence>
<dbReference type="Proteomes" id="UP001483337">
    <property type="component" value="Chromosome"/>
</dbReference>
<organism evidence="2 3">
    <name type="scientific">Okeanomitos corallinicola TIOX110</name>
    <dbReference type="NCBI Taxonomy" id="3133117"/>
    <lineage>
        <taxon>Bacteria</taxon>
        <taxon>Bacillati</taxon>
        <taxon>Cyanobacteriota</taxon>
        <taxon>Cyanophyceae</taxon>
        <taxon>Nostocales</taxon>
        <taxon>Aphanizomenonaceae</taxon>
        <taxon>Okeanomitos</taxon>
    </lineage>
</organism>
<accession>A0ABZ2UXC3</accession>